<keyword evidence="1" id="KW-0067">ATP-binding</keyword>
<dbReference type="EMBL" id="LR722199">
    <property type="protein sequence ID" value="VVW89327.1"/>
    <property type="molecule type" value="Genomic_DNA"/>
</dbReference>
<accession>A0A5K1HRE6</accession>
<dbReference type="PROSITE" id="PS00107">
    <property type="entry name" value="PROTEIN_KINASE_ATP"/>
    <property type="match status" value="1"/>
</dbReference>
<protein>
    <recommendedName>
        <fullName evidence="2">Protein kinase domain-containing protein</fullName>
    </recommendedName>
</protein>
<feature type="domain" description="Protein kinase" evidence="2">
    <location>
        <begin position="31"/>
        <end position="66"/>
    </location>
</feature>
<evidence type="ECO:0000259" key="2">
    <source>
        <dbReference type="PROSITE" id="PS50011"/>
    </source>
</evidence>
<reference evidence="3" key="1">
    <citation type="submission" date="2019-09" db="EMBL/GenBank/DDBJ databases">
        <authorList>
            <person name="Zhang L."/>
        </authorList>
    </citation>
    <scope>NUCLEOTIDE SEQUENCE</scope>
</reference>
<feature type="binding site" evidence="1">
    <location>
        <position position="60"/>
    </location>
    <ligand>
        <name>ATP</name>
        <dbReference type="ChEBI" id="CHEBI:30616"/>
    </ligand>
</feature>
<dbReference type="GO" id="GO:0005524">
    <property type="term" value="F:ATP binding"/>
    <property type="evidence" value="ECO:0007669"/>
    <property type="project" value="UniProtKB-UniRule"/>
</dbReference>
<dbReference type="Gene3D" id="3.30.200.20">
    <property type="entry name" value="Phosphorylase Kinase, domain 1"/>
    <property type="match status" value="1"/>
</dbReference>
<dbReference type="InterPro" id="IPR011009">
    <property type="entry name" value="Kinase-like_dom_sf"/>
</dbReference>
<organism evidence="3">
    <name type="scientific">Nymphaea colorata</name>
    <name type="common">pocket water lily</name>
    <dbReference type="NCBI Taxonomy" id="210225"/>
    <lineage>
        <taxon>Eukaryota</taxon>
        <taxon>Viridiplantae</taxon>
        <taxon>Streptophyta</taxon>
        <taxon>Embryophyta</taxon>
        <taxon>Tracheophyta</taxon>
        <taxon>Spermatophyta</taxon>
        <taxon>Magnoliopsida</taxon>
        <taxon>Nymphaeales</taxon>
        <taxon>Nymphaeaceae</taxon>
        <taxon>Nymphaea</taxon>
    </lineage>
</organism>
<dbReference type="GO" id="GO:0004672">
    <property type="term" value="F:protein kinase activity"/>
    <property type="evidence" value="ECO:0007669"/>
    <property type="project" value="InterPro"/>
</dbReference>
<evidence type="ECO:0000256" key="1">
    <source>
        <dbReference type="PROSITE-ProRule" id="PRU10141"/>
    </source>
</evidence>
<dbReference type="InterPro" id="IPR017441">
    <property type="entry name" value="Protein_kinase_ATP_BS"/>
</dbReference>
<name>A0A5K1HRE6_9MAGN</name>
<keyword evidence="1" id="KW-0547">Nucleotide-binding</keyword>
<evidence type="ECO:0000313" key="3">
    <source>
        <dbReference type="EMBL" id="VVW89327.1"/>
    </source>
</evidence>
<gene>
    <name evidence="3" type="ORF">NYM_LOCUS30350</name>
</gene>
<proteinExistence type="predicted"/>
<dbReference type="InterPro" id="IPR000719">
    <property type="entry name" value="Prot_kinase_dom"/>
</dbReference>
<sequence>MKETIVPSVFKKSSMAVRVDVVETRVEKALFSYLYIIGKGGFGKVWKVEHKKTKNQYAMKEMLKSM</sequence>
<dbReference type="PROSITE" id="PS50011">
    <property type="entry name" value="PROTEIN_KINASE_DOM"/>
    <property type="match status" value="1"/>
</dbReference>
<dbReference type="SUPFAM" id="SSF56112">
    <property type="entry name" value="Protein kinase-like (PK-like)"/>
    <property type="match status" value="1"/>
</dbReference>
<dbReference type="AlphaFoldDB" id="A0A5K1HRE6"/>